<comment type="caution">
    <text evidence="1">The sequence shown here is derived from an EMBL/GenBank/DDBJ whole genome shotgun (WGS) entry which is preliminary data.</text>
</comment>
<dbReference type="AlphaFoldDB" id="A0AAN9RQ22"/>
<name>A0AAN9RQ22_PSOTE</name>
<organism evidence="1 2">
    <name type="scientific">Psophocarpus tetragonolobus</name>
    <name type="common">Winged bean</name>
    <name type="synonym">Dolichos tetragonolobus</name>
    <dbReference type="NCBI Taxonomy" id="3891"/>
    <lineage>
        <taxon>Eukaryota</taxon>
        <taxon>Viridiplantae</taxon>
        <taxon>Streptophyta</taxon>
        <taxon>Embryophyta</taxon>
        <taxon>Tracheophyta</taxon>
        <taxon>Spermatophyta</taxon>
        <taxon>Magnoliopsida</taxon>
        <taxon>eudicotyledons</taxon>
        <taxon>Gunneridae</taxon>
        <taxon>Pentapetalae</taxon>
        <taxon>rosids</taxon>
        <taxon>fabids</taxon>
        <taxon>Fabales</taxon>
        <taxon>Fabaceae</taxon>
        <taxon>Papilionoideae</taxon>
        <taxon>50 kb inversion clade</taxon>
        <taxon>NPAAA clade</taxon>
        <taxon>indigoferoid/millettioid clade</taxon>
        <taxon>Phaseoleae</taxon>
        <taxon>Psophocarpus</taxon>
    </lineage>
</organism>
<keyword evidence="2" id="KW-1185">Reference proteome</keyword>
<reference evidence="1 2" key="1">
    <citation type="submission" date="2024-01" db="EMBL/GenBank/DDBJ databases">
        <title>The genomes of 5 underutilized Papilionoideae crops provide insights into root nodulation and disease resistanc.</title>
        <authorList>
            <person name="Jiang F."/>
        </authorList>
    </citation>
    <scope>NUCLEOTIDE SEQUENCE [LARGE SCALE GENOMIC DNA]</scope>
    <source>
        <strain evidence="1">DUOXIRENSHENG_FW03</strain>
        <tissue evidence="1">Leaves</tissue>
    </source>
</reference>
<sequence length="106" mass="11833">MILWKQMPGPCLRLGMRGPSPAGYVDHVNANQSLLIALLSRHVSTFYSNFHPSHGSPRLLYHFPLSLAFSRPKAVNSATLCFLRFNCNSKTFTNASKNIVVLKARC</sequence>
<evidence type="ECO:0000313" key="1">
    <source>
        <dbReference type="EMBL" id="KAK7381396.1"/>
    </source>
</evidence>
<accession>A0AAN9RQ22</accession>
<protein>
    <submittedName>
        <fullName evidence="1">Uncharacterized protein</fullName>
    </submittedName>
</protein>
<dbReference type="Proteomes" id="UP001386955">
    <property type="component" value="Unassembled WGS sequence"/>
</dbReference>
<gene>
    <name evidence="1" type="ORF">VNO78_34054</name>
</gene>
<dbReference type="EMBL" id="JAYMYS010000009">
    <property type="protein sequence ID" value="KAK7381396.1"/>
    <property type="molecule type" value="Genomic_DNA"/>
</dbReference>
<proteinExistence type="predicted"/>
<evidence type="ECO:0000313" key="2">
    <source>
        <dbReference type="Proteomes" id="UP001386955"/>
    </source>
</evidence>